<dbReference type="Gene3D" id="2.130.10.10">
    <property type="entry name" value="YVTN repeat-like/Quinoprotein amine dehydrogenase"/>
    <property type="match status" value="2"/>
</dbReference>
<comment type="caution">
    <text evidence="3">The sequence shown here is derived from an EMBL/GenBank/DDBJ whole genome shotgun (WGS) entry which is preliminary data.</text>
</comment>
<dbReference type="CDD" id="cd00200">
    <property type="entry name" value="WD40"/>
    <property type="match status" value="1"/>
</dbReference>
<evidence type="ECO:0000256" key="2">
    <source>
        <dbReference type="ARBA" id="ARBA00022737"/>
    </source>
</evidence>
<dbReference type="Pfam" id="PF00400">
    <property type="entry name" value="WD40"/>
    <property type="match status" value="4"/>
</dbReference>
<dbReference type="InterPro" id="IPR036322">
    <property type="entry name" value="WD40_repeat_dom_sf"/>
</dbReference>
<dbReference type="SMART" id="SM00320">
    <property type="entry name" value="WD40"/>
    <property type="match status" value="5"/>
</dbReference>
<dbReference type="SUPFAM" id="SSF50978">
    <property type="entry name" value="WD40 repeat-like"/>
    <property type="match status" value="1"/>
</dbReference>
<dbReference type="PANTHER" id="PTHR22847">
    <property type="entry name" value="WD40 REPEAT PROTEIN"/>
    <property type="match status" value="1"/>
</dbReference>
<gene>
    <name evidence="3" type="ORF">DUNSADRAFT_8533</name>
</gene>
<evidence type="ECO:0000313" key="4">
    <source>
        <dbReference type="Proteomes" id="UP000815325"/>
    </source>
</evidence>
<protein>
    <submittedName>
        <fullName evidence="3">WD40-repeat-containing domain protein</fullName>
    </submittedName>
</protein>
<evidence type="ECO:0000313" key="3">
    <source>
        <dbReference type="EMBL" id="KAF5834708.1"/>
    </source>
</evidence>
<keyword evidence="2" id="KW-0677">Repeat</keyword>
<keyword evidence="1" id="KW-0853">WD repeat</keyword>
<proteinExistence type="predicted"/>
<dbReference type="InterPro" id="IPR020472">
    <property type="entry name" value="WD40_PAC1"/>
</dbReference>
<dbReference type="PANTHER" id="PTHR22847:SF637">
    <property type="entry name" value="WD REPEAT DOMAIN 5B"/>
    <property type="match status" value="1"/>
</dbReference>
<dbReference type="Proteomes" id="UP000815325">
    <property type="component" value="Unassembled WGS sequence"/>
</dbReference>
<reference evidence="3" key="1">
    <citation type="submission" date="2017-08" db="EMBL/GenBank/DDBJ databases">
        <authorList>
            <person name="Polle J.E."/>
            <person name="Barry K."/>
            <person name="Cushman J."/>
            <person name="Schmutz J."/>
            <person name="Tran D."/>
            <person name="Hathwaick L.T."/>
            <person name="Yim W.C."/>
            <person name="Jenkins J."/>
            <person name="Mckie-Krisberg Z.M."/>
            <person name="Prochnik S."/>
            <person name="Lindquist E."/>
            <person name="Dockter R.B."/>
            <person name="Adam C."/>
            <person name="Molina H."/>
            <person name="Bunkerborg J."/>
            <person name="Jin E."/>
            <person name="Buchheim M."/>
            <person name="Magnuson J."/>
        </authorList>
    </citation>
    <scope>NUCLEOTIDE SEQUENCE</scope>
    <source>
        <strain evidence="3">CCAP 19/18</strain>
    </source>
</reference>
<accession>A0ABQ7GJB9</accession>
<dbReference type="PRINTS" id="PR00320">
    <property type="entry name" value="GPROTEINBRPT"/>
</dbReference>
<dbReference type="EMBL" id="MU069742">
    <property type="protein sequence ID" value="KAF5834708.1"/>
    <property type="molecule type" value="Genomic_DNA"/>
</dbReference>
<sequence>MSQVKLKKFLLRYYPPGIILQYERDGVMKQKPVDLLDLGPGVDIEALCSQVIKQEPLVSENRRPALRQLMGRLLEKMAETQHHSFSLFKLWDVETGMERASLLGHKAEIVSLNFNTTGDLIITGSFDHDSRIWDVRTGRCVHTLSGHRGEVSSTQFNHAGKDEPCFHGAGACVNAPLCLQVCTCTLVLAPLCLQGAHACVNAPLCLQVCKCTLVLAPLCLQVCKCTLVLAPLCLHGACVCVCVCVCVCGHTDEVLDVAFDAAGSSFVSASADGTARLYNTNTGVCAHTLIGHEGEISKVAYNPQGTRVITASSDKTSRIWDTQTGECLQILEGHQDEIFSCAFNYEGDFIITGSKDNTCRIWKAATATSQLLHEHAVASRGTTGML</sequence>
<dbReference type="PROSITE" id="PS00678">
    <property type="entry name" value="WD_REPEATS_1"/>
    <property type="match status" value="2"/>
</dbReference>
<dbReference type="InterPro" id="IPR019775">
    <property type="entry name" value="WD40_repeat_CS"/>
</dbReference>
<name>A0ABQ7GJB9_DUNSA</name>
<evidence type="ECO:0000256" key="1">
    <source>
        <dbReference type="ARBA" id="ARBA00022574"/>
    </source>
</evidence>
<dbReference type="InterPro" id="IPR001680">
    <property type="entry name" value="WD40_rpt"/>
</dbReference>
<dbReference type="InterPro" id="IPR015943">
    <property type="entry name" value="WD40/YVTN_repeat-like_dom_sf"/>
</dbReference>
<organism evidence="3 4">
    <name type="scientific">Dunaliella salina</name>
    <name type="common">Green alga</name>
    <name type="synonym">Protococcus salinus</name>
    <dbReference type="NCBI Taxonomy" id="3046"/>
    <lineage>
        <taxon>Eukaryota</taxon>
        <taxon>Viridiplantae</taxon>
        <taxon>Chlorophyta</taxon>
        <taxon>core chlorophytes</taxon>
        <taxon>Chlorophyceae</taxon>
        <taxon>CS clade</taxon>
        <taxon>Chlamydomonadales</taxon>
        <taxon>Dunaliellaceae</taxon>
        <taxon>Dunaliella</taxon>
    </lineage>
</organism>
<keyword evidence="4" id="KW-1185">Reference proteome</keyword>